<organism evidence="5 6">
    <name type="scientific">Streptacidiphilus cavernicola</name>
    <dbReference type="NCBI Taxonomy" id="3342716"/>
    <lineage>
        <taxon>Bacteria</taxon>
        <taxon>Bacillati</taxon>
        <taxon>Actinomycetota</taxon>
        <taxon>Actinomycetes</taxon>
        <taxon>Kitasatosporales</taxon>
        <taxon>Streptomycetaceae</taxon>
        <taxon>Streptacidiphilus</taxon>
    </lineage>
</organism>
<keyword evidence="1" id="KW-0805">Transcription regulation</keyword>
<name>A0ABV6VV75_9ACTN</name>
<keyword evidence="3" id="KW-0804">Transcription</keyword>
<dbReference type="EMBL" id="JBHFAB010000008">
    <property type="protein sequence ID" value="MFC1417548.1"/>
    <property type="molecule type" value="Genomic_DNA"/>
</dbReference>
<evidence type="ECO:0000313" key="5">
    <source>
        <dbReference type="EMBL" id="MFC1417548.1"/>
    </source>
</evidence>
<reference evidence="5 6" key="1">
    <citation type="submission" date="2024-09" db="EMBL/GenBank/DDBJ databases">
        <authorList>
            <person name="Lee S.D."/>
        </authorList>
    </citation>
    <scope>NUCLEOTIDE SEQUENCE [LARGE SCALE GENOMIC DNA]</scope>
    <source>
        <strain evidence="5 6">N8-3</strain>
    </source>
</reference>
<comment type="caution">
    <text evidence="5">The sequence shown here is derived from an EMBL/GenBank/DDBJ whole genome shotgun (WGS) entry which is preliminary data.</text>
</comment>
<proteinExistence type="predicted"/>
<gene>
    <name evidence="5" type="ORF">ACEZDE_12910</name>
</gene>
<evidence type="ECO:0000313" key="6">
    <source>
        <dbReference type="Proteomes" id="UP001592531"/>
    </source>
</evidence>
<dbReference type="PROSITE" id="PS01124">
    <property type="entry name" value="HTH_ARAC_FAMILY_2"/>
    <property type="match status" value="1"/>
</dbReference>
<accession>A0ABV6VV75</accession>
<dbReference type="PROSITE" id="PS00041">
    <property type="entry name" value="HTH_ARAC_FAMILY_1"/>
    <property type="match status" value="1"/>
</dbReference>
<evidence type="ECO:0000256" key="2">
    <source>
        <dbReference type="ARBA" id="ARBA00023125"/>
    </source>
</evidence>
<protein>
    <submittedName>
        <fullName evidence="5">Helix-turn-helix domain-containing protein</fullName>
    </submittedName>
</protein>
<dbReference type="Pfam" id="PF12833">
    <property type="entry name" value="HTH_18"/>
    <property type="match status" value="1"/>
</dbReference>
<evidence type="ECO:0000256" key="1">
    <source>
        <dbReference type="ARBA" id="ARBA00023015"/>
    </source>
</evidence>
<dbReference type="PANTHER" id="PTHR46796">
    <property type="entry name" value="HTH-TYPE TRANSCRIPTIONAL ACTIVATOR RHAS-RELATED"/>
    <property type="match status" value="1"/>
</dbReference>
<evidence type="ECO:0000256" key="3">
    <source>
        <dbReference type="ARBA" id="ARBA00023163"/>
    </source>
</evidence>
<sequence>MGGVYRERPSRAVPGAVLWSWQSAADAEAGTGRVLPDGCMDLVWTGGQLLVAGPDTAAQVVQRKPGECSVGLRFAPGTAAGLLGVAAWELRDRRVPLEELWSGRAGVVARDGVAAAVPAGADGESAAGSAAAMAAALEALVRARASGYGWERDPVGGGVLDGLRRGLGVAGISAELSLSERQLLRRCRDLFGYGPSTLGRVLRLERALAAARGGEAFAAVAVGAGYADQAHLAREVRALAGVPLTELLADG</sequence>
<feature type="domain" description="HTH araC/xylS-type" evidence="4">
    <location>
        <begin position="153"/>
        <end position="250"/>
    </location>
</feature>
<evidence type="ECO:0000259" key="4">
    <source>
        <dbReference type="PROSITE" id="PS01124"/>
    </source>
</evidence>
<dbReference type="InterPro" id="IPR018062">
    <property type="entry name" value="HTH_AraC-typ_CS"/>
</dbReference>
<dbReference type="InterPro" id="IPR018060">
    <property type="entry name" value="HTH_AraC"/>
</dbReference>
<dbReference type="PANTHER" id="PTHR46796:SF15">
    <property type="entry name" value="BLL1074 PROTEIN"/>
    <property type="match status" value="1"/>
</dbReference>
<dbReference type="InterPro" id="IPR050204">
    <property type="entry name" value="AraC_XylS_family_regulators"/>
</dbReference>
<dbReference type="RefSeq" id="WP_380535769.1">
    <property type="nucleotide sequence ID" value="NZ_JBHFAB010000008.1"/>
</dbReference>
<dbReference type="Pfam" id="PF20240">
    <property type="entry name" value="DUF6597"/>
    <property type="match status" value="1"/>
</dbReference>
<keyword evidence="6" id="KW-1185">Reference proteome</keyword>
<dbReference type="Proteomes" id="UP001592531">
    <property type="component" value="Unassembled WGS sequence"/>
</dbReference>
<dbReference type="SMART" id="SM00342">
    <property type="entry name" value="HTH_ARAC"/>
    <property type="match status" value="1"/>
</dbReference>
<keyword evidence="2" id="KW-0238">DNA-binding</keyword>
<dbReference type="Gene3D" id="1.10.10.60">
    <property type="entry name" value="Homeodomain-like"/>
    <property type="match status" value="1"/>
</dbReference>
<dbReference type="InterPro" id="IPR046532">
    <property type="entry name" value="DUF6597"/>
</dbReference>